<organism evidence="2 3">
    <name type="scientific">Mauremys mutica</name>
    <name type="common">yellowpond turtle</name>
    <dbReference type="NCBI Taxonomy" id="74926"/>
    <lineage>
        <taxon>Eukaryota</taxon>
        <taxon>Metazoa</taxon>
        <taxon>Chordata</taxon>
        <taxon>Craniata</taxon>
        <taxon>Vertebrata</taxon>
        <taxon>Euteleostomi</taxon>
        <taxon>Archelosauria</taxon>
        <taxon>Testudinata</taxon>
        <taxon>Testudines</taxon>
        <taxon>Cryptodira</taxon>
        <taxon>Durocryptodira</taxon>
        <taxon>Testudinoidea</taxon>
        <taxon>Geoemydidae</taxon>
        <taxon>Geoemydinae</taxon>
        <taxon>Mauremys</taxon>
    </lineage>
</organism>
<protein>
    <submittedName>
        <fullName evidence="2">Uncharacterized protein</fullName>
    </submittedName>
</protein>
<proteinExistence type="predicted"/>
<feature type="compositionally biased region" description="Low complexity" evidence="1">
    <location>
        <begin position="90"/>
        <end position="103"/>
    </location>
</feature>
<evidence type="ECO:0000313" key="2">
    <source>
        <dbReference type="EMBL" id="KAH1187717.1"/>
    </source>
</evidence>
<sequence>MLWGTEVAYTTLASNRTVQRGAYQRELGHCIMSGYGDGERCQTSRLGAECRERDGEGKLALLLSLLPAPHTPFGNTLYQACPKEMTSKQGEGSSSLQSVLGLSATKGATP</sequence>
<name>A0A9D3XX84_9SAUR</name>
<reference evidence="2" key="1">
    <citation type="submission" date="2021-09" db="EMBL/GenBank/DDBJ databases">
        <title>The genome of Mauremys mutica provides insights into the evolution of semi-aquatic lifestyle.</title>
        <authorList>
            <person name="Gong S."/>
            <person name="Gao Y."/>
        </authorList>
    </citation>
    <scope>NUCLEOTIDE SEQUENCE</scope>
    <source>
        <strain evidence="2">MM-2020</strain>
        <tissue evidence="2">Muscle</tissue>
    </source>
</reference>
<evidence type="ECO:0000256" key="1">
    <source>
        <dbReference type="SAM" id="MobiDB-lite"/>
    </source>
</evidence>
<comment type="caution">
    <text evidence="2">The sequence shown here is derived from an EMBL/GenBank/DDBJ whole genome shotgun (WGS) entry which is preliminary data.</text>
</comment>
<gene>
    <name evidence="2" type="ORF">KIL84_020466</name>
</gene>
<dbReference type="Proteomes" id="UP000827986">
    <property type="component" value="Unassembled WGS sequence"/>
</dbReference>
<keyword evidence="3" id="KW-1185">Reference proteome</keyword>
<evidence type="ECO:0000313" key="3">
    <source>
        <dbReference type="Proteomes" id="UP000827986"/>
    </source>
</evidence>
<feature type="region of interest" description="Disordered" evidence="1">
    <location>
        <begin position="84"/>
        <end position="110"/>
    </location>
</feature>
<dbReference type="EMBL" id="JAHDVG010000463">
    <property type="protein sequence ID" value="KAH1187717.1"/>
    <property type="molecule type" value="Genomic_DNA"/>
</dbReference>
<dbReference type="AlphaFoldDB" id="A0A9D3XX84"/>
<accession>A0A9D3XX84</accession>